<evidence type="ECO:0008006" key="4">
    <source>
        <dbReference type="Google" id="ProtNLM"/>
    </source>
</evidence>
<evidence type="ECO:0000256" key="1">
    <source>
        <dbReference type="RuleBase" id="RU004466"/>
    </source>
</evidence>
<comment type="similarity">
    <text evidence="1">Belongs to the FPP/GGPP synthase family.</text>
</comment>
<keyword evidence="1" id="KW-0808">Transferase</keyword>
<dbReference type="Gene3D" id="1.10.600.10">
    <property type="entry name" value="Farnesyl Diphosphate Synthase"/>
    <property type="match status" value="1"/>
</dbReference>
<sequence length="274" mass="30375">MMSWRMWESILPELCRVRALLEEKMPLTSKQHLRYVGWGTYNVHKMFPAILVLLTARMLGGTNRQVNYLAGIVQFIQAATDIHRLIPDEGKNQLSLEKTTIPFSVLVGDLFYAHVFSLLSQGGLLAYLTPLSRTICQIHEGGVIRKEFVETGFATEEHILATRELEFASLPSMSCRIAGELCGASTSQLMALEQLGRAVGMLTGSRMVPASAEQMKVWMEEALDALEQLPQGAMSEACKVMLTQIYGKNRNESFNLSIDVKSIGIAPSPRAVVV</sequence>
<dbReference type="AlphaFoldDB" id="A0A6I3SFX6"/>
<proteinExistence type="inferred from homology"/>
<name>A0A6I3SFX6_HELMO</name>
<keyword evidence="3" id="KW-1185">Reference proteome</keyword>
<evidence type="ECO:0000313" key="3">
    <source>
        <dbReference type="Proteomes" id="UP000430670"/>
    </source>
</evidence>
<dbReference type="InterPro" id="IPR008949">
    <property type="entry name" value="Isoprenoid_synthase_dom_sf"/>
</dbReference>
<dbReference type="GO" id="GO:0004659">
    <property type="term" value="F:prenyltransferase activity"/>
    <property type="evidence" value="ECO:0007669"/>
    <property type="project" value="InterPro"/>
</dbReference>
<evidence type="ECO:0000313" key="2">
    <source>
        <dbReference type="EMBL" id="MTV47454.1"/>
    </source>
</evidence>
<protein>
    <recommendedName>
        <fullName evidence="4">Polyprenyl synthetase</fullName>
    </recommendedName>
</protein>
<dbReference type="EMBL" id="WNKU01000001">
    <property type="protein sequence ID" value="MTV47454.1"/>
    <property type="molecule type" value="Genomic_DNA"/>
</dbReference>
<accession>A0A6I3SFX6</accession>
<dbReference type="InterPro" id="IPR000092">
    <property type="entry name" value="Polyprenyl_synt"/>
</dbReference>
<dbReference type="SUPFAM" id="SSF48576">
    <property type="entry name" value="Terpenoid synthases"/>
    <property type="match status" value="1"/>
</dbReference>
<dbReference type="OrthoDB" id="1795180at2"/>
<organism evidence="2 3">
    <name type="scientific">Heliobacterium mobile</name>
    <name type="common">Heliobacillus mobilis</name>
    <dbReference type="NCBI Taxonomy" id="28064"/>
    <lineage>
        <taxon>Bacteria</taxon>
        <taxon>Bacillati</taxon>
        <taxon>Bacillota</taxon>
        <taxon>Clostridia</taxon>
        <taxon>Eubacteriales</taxon>
        <taxon>Heliobacteriaceae</taxon>
        <taxon>Heliobacterium</taxon>
    </lineage>
</organism>
<dbReference type="Proteomes" id="UP000430670">
    <property type="component" value="Unassembled WGS sequence"/>
</dbReference>
<reference evidence="2 3" key="1">
    <citation type="submission" date="2019-11" db="EMBL/GenBank/DDBJ databases">
        <title>Whole-genome sequence of a the green, strictly anaerobic photosynthetic bacterium Heliobacillus mobilis DSM 6151.</title>
        <authorList>
            <person name="Kyndt J.A."/>
            <person name="Meyer T.E."/>
        </authorList>
    </citation>
    <scope>NUCLEOTIDE SEQUENCE [LARGE SCALE GENOMIC DNA]</scope>
    <source>
        <strain evidence="2 3">DSM 6151</strain>
    </source>
</reference>
<comment type="caution">
    <text evidence="2">The sequence shown here is derived from an EMBL/GenBank/DDBJ whole genome shotgun (WGS) entry which is preliminary data.</text>
</comment>
<dbReference type="GO" id="GO:0008299">
    <property type="term" value="P:isoprenoid biosynthetic process"/>
    <property type="evidence" value="ECO:0007669"/>
    <property type="project" value="InterPro"/>
</dbReference>
<dbReference type="Pfam" id="PF00348">
    <property type="entry name" value="polyprenyl_synt"/>
    <property type="match status" value="1"/>
</dbReference>
<gene>
    <name evidence="2" type="ORF">GJ688_00490</name>
</gene>